<organism evidence="2 3">
    <name type="scientific">Novipirellula herctigrandis</name>
    <dbReference type="NCBI Taxonomy" id="2527986"/>
    <lineage>
        <taxon>Bacteria</taxon>
        <taxon>Pseudomonadati</taxon>
        <taxon>Planctomycetota</taxon>
        <taxon>Planctomycetia</taxon>
        <taxon>Pirellulales</taxon>
        <taxon>Pirellulaceae</taxon>
        <taxon>Novipirellula</taxon>
    </lineage>
</organism>
<dbReference type="EMBL" id="SJPJ01000001">
    <property type="protein sequence ID" value="TWT79628.1"/>
    <property type="molecule type" value="Genomic_DNA"/>
</dbReference>
<keyword evidence="1" id="KW-1133">Transmembrane helix</keyword>
<proteinExistence type="predicted"/>
<dbReference type="AlphaFoldDB" id="A0A5C5YX50"/>
<feature type="transmembrane region" description="Helical" evidence="1">
    <location>
        <begin position="180"/>
        <end position="199"/>
    </location>
</feature>
<dbReference type="Proteomes" id="UP000315010">
    <property type="component" value="Unassembled WGS sequence"/>
</dbReference>
<accession>A0A5C5YX50</accession>
<feature type="transmembrane region" description="Helical" evidence="1">
    <location>
        <begin position="40"/>
        <end position="59"/>
    </location>
</feature>
<evidence type="ECO:0000256" key="1">
    <source>
        <dbReference type="SAM" id="Phobius"/>
    </source>
</evidence>
<reference evidence="2 3" key="1">
    <citation type="submission" date="2019-02" db="EMBL/GenBank/DDBJ databases">
        <title>Deep-cultivation of Planctomycetes and their phenomic and genomic characterization uncovers novel biology.</title>
        <authorList>
            <person name="Wiegand S."/>
            <person name="Jogler M."/>
            <person name="Boedeker C."/>
            <person name="Pinto D."/>
            <person name="Vollmers J."/>
            <person name="Rivas-Marin E."/>
            <person name="Kohn T."/>
            <person name="Peeters S.H."/>
            <person name="Heuer A."/>
            <person name="Rast P."/>
            <person name="Oberbeckmann S."/>
            <person name="Bunk B."/>
            <person name="Jeske O."/>
            <person name="Meyerdierks A."/>
            <person name="Storesund J.E."/>
            <person name="Kallscheuer N."/>
            <person name="Luecker S."/>
            <person name="Lage O.M."/>
            <person name="Pohl T."/>
            <person name="Merkel B.J."/>
            <person name="Hornburger P."/>
            <person name="Mueller R.-W."/>
            <person name="Bruemmer F."/>
            <person name="Labrenz M."/>
            <person name="Spormann A.M."/>
            <person name="Op Den Camp H."/>
            <person name="Overmann J."/>
            <person name="Amann R."/>
            <person name="Jetten M.S.M."/>
            <person name="Mascher T."/>
            <person name="Medema M.H."/>
            <person name="Devos D.P."/>
            <person name="Kaster A.-K."/>
            <person name="Ovreas L."/>
            <person name="Rohde M."/>
            <person name="Galperin M.Y."/>
            <person name="Jogler C."/>
        </authorList>
    </citation>
    <scope>NUCLEOTIDE SEQUENCE [LARGE SCALE GENOMIC DNA]</scope>
    <source>
        <strain evidence="2 3">CA13</strain>
    </source>
</reference>
<feature type="transmembrane region" description="Helical" evidence="1">
    <location>
        <begin position="150"/>
        <end position="168"/>
    </location>
</feature>
<comment type="caution">
    <text evidence="2">The sequence shown here is derived from an EMBL/GenBank/DDBJ whole genome shotgun (WGS) entry which is preliminary data.</text>
</comment>
<gene>
    <name evidence="2" type="ORF">CA13_10320</name>
</gene>
<keyword evidence="1" id="KW-0472">Membrane</keyword>
<keyword evidence="1" id="KW-0812">Transmembrane</keyword>
<feature type="transmembrane region" description="Helical" evidence="1">
    <location>
        <begin position="211"/>
        <end position="232"/>
    </location>
</feature>
<feature type="transmembrane region" description="Helical" evidence="1">
    <location>
        <begin position="116"/>
        <end position="138"/>
    </location>
</feature>
<name>A0A5C5YX50_9BACT</name>
<keyword evidence="3" id="KW-1185">Reference proteome</keyword>
<evidence type="ECO:0000313" key="2">
    <source>
        <dbReference type="EMBL" id="TWT79628.1"/>
    </source>
</evidence>
<sequence>MLLTAGISIAFFVARGIEHLRFPADAHYYKLECPSGVHAFGMLIAAIYGLCVTMVVLAIRARDFWLSPGKTLALLFTTMCVLNWSLEFIASAVTYVRMQTDLAPGVVDRRGYILGIWYGNFAVDVGYVACLPVLLWVICKTKNQPFCFRLTWVGFLFFALLIIGQVHLGFRTYVGSALNFWYFEAAIGIPICLLIAAIARSVTRRDAMDWWTIMTAVPVISVWFVAISLKLLA</sequence>
<protein>
    <submittedName>
        <fullName evidence="2">Uncharacterized protein</fullName>
    </submittedName>
</protein>
<feature type="transmembrane region" description="Helical" evidence="1">
    <location>
        <begin position="71"/>
        <end position="96"/>
    </location>
</feature>
<evidence type="ECO:0000313" key="3">
    <source>
        <dbReference type="Proteomes" id="UP000315010"/>
    </source>
</evidence>